<keyword evidence="3" id="KW-0564">Palmitate</keyword>
<evidence type="ECO:0000256" key="1">
    <source>
        <dbReference type="ARBA" id="ARBA00022729"/>
    </source>
</evidence>
<dbReference type="Gene3D" id="2.40.128.200">
    <property type="match status" value="1"/>
</dbReference>
<evidence type="ECO:0000256" key="4">
    <source>
        <dbReference type="ARBA" id="ARBA00023288"/>
    </source>
</evidence>
<accession>A0ABU7Z0Y8</accession>
<gene>
    <name evidence="7" type="ORF">SNE34_12655</name>
</gene>
<evidence type="ECO:0000256" key="2">
    <source>
        <dbReference type="ARBA" id="ARBA00023136"/>
    </source>
</evidence>
<dbReference type="Proteomes" id="UP001355056">
    <property type="component" value="Unassembled WGS sequence"/>
</dbReference>
<feature type="chain" id="PRO_5047102874" evidence="5">
    <location>
        <begin position="25"/>
        <end position="239"/>
    </location>
</feature>
<dbReference type="InterPro" id="IPR036328">
    <property type="entry name" value="MliC_sf"/>
</dbReference>
<sequence length="239" mass="25175">MILPAATPRLTLLLSLAIVLVAGACQPKAGHDDPVPAATPARADATATTATFHWQCGEVGVASTYNDDARRVILAFSGRELELPIAVSASGARYADTAGNEFWTKGDSGTLTLAAEAGSETAKRECARSERPSPWFQAAERGVGFRAGGGEPGWHVEVDRGEAPELRATLDYGEREIEVARTEASATNYTGATADGTTVVLSIDRTRCQDGMSGEWFEAGATLEVGDRSYNGCGAFLFE</sequence>
<organism evidence="7 8">
    <name type="scientific">Novilysobacter erysipheiresistens</name>
    <dbReference type="NCBI Taxonomy" id="1749332"/>
    <lineage>
        <taxon>Bacteria</taxon>
        <taxon>Pseudomonadati</taxon>
        <taxon>Pseudomonadota</taxon>
        <taxon>Gammaproteobacteria</taxon>
        <taxon>Lysobacterales</taxon>
        <taxon>Lysobacteraceae</taxon>
        <taxon>Novilysobacter</taxon>
    </lineage>
</organism>
<feature type="signal peptide" evidence="5">
    <location>
        <begin position="1"/>
        <end position="24"/>
    </location>
</feature>
<keyword evidence="2" id="KW-0472">Membrane</keyword>
<protein>
    <submittedName>
        <fullName evidence="7">MliC family protein</fullName>
    </submittedName>
</protein>
<dbReference type="InterPro" id="IPR018660">
    <property type="entry name" value="MliC"/>
</dbReference>
<evidence type="ECO:0000259" key="6">
    <source>
        <dbReference type="Pfam" id="PF09864"/>
    </source>
</evidence>
<comment type="caution">
    <text evidence="7">The sequence shown here is derived from an EMBL/GenBank/DDBJ whole genome shotgun (WGS) entry which is preliminary data.</text>
</comment>
<evidence type="ECO:0000256" key="5">
    <source>
        <dbReference type="SAM" id="SignalP"/>
    </source>
</evidence>
<feature type="domain" description="C-type lysozyme inhibitor" evidence="6">
    <location>
        <begin position="54"/>
        <end position="117"/>
    </location>
</feature>
<evidence type="ECO:0000313" key="7">
    <source>
        <dbReference type="EMBL" id="MEG3184856.1"/>
    </source>
</evidence>
<evidence type="ECO:0000313" key="8">
    <source>
        <dbReference type="Proteomes" id="UP001355056"/>
    </source>
</evidence>
<keyword evidence="1 5" id="KW-0732">Signal</keyword>
<keyword evidence="4" id="KW-0449">Lipoprotein</keyword>
<dbReference type="RefSeq" id="WP_332617762.1">
    <property type="nucleotide sequence ID" value="NZ_JAXGFP010000006.1"/>
</dbReference>
<name>A0ABU7Z0Y8_9GAMM</name>
<dbReference type="SUPFAM" id="SSF141488">
    <property type="entry name" value="YdhA-like"/>
    <property type="match status" value="1"/>
</dbReference>
<evidence type="ECO:0000256" key="3">
    <source>
        <dbReference type="ARBA" id="ARBA00023139"/>
    </source>
</evidence>
<proteinExistence type="predicted"/>
<keyword evidence="8" id="KW-1185">Reference proteome</keyword>
<dbReference type="Pfam" id="PF09864">
    <property type="entry name" value="MliC"/>
    <property type="match status" value="1"/>
</dbReference>
<reference evidence="7 8" key="1">
    <citation type="journal article" date="2016" name="Int. J. Syst. Evol. Microbiol.">
        <title>Lysobacter erysipheiresistens sp. nov., an antagonist of powdery mildew, isolated from tobacco-cultivated soil.</title>
        <authorList>
            <person name="Xie B."/>
            <person name="Li T."/>
            <person name="Lin X."/>
            <person name="Wang C.J."/>
            <person name="Chen Y.J."/>
            <person name="Liu W.J."/>
            <person name="Zhao Z.W."/>
        </authorList>
    </citation>
    <scope>NUCLEOTIDE SEQUENCE [LARGE SCALE GENOMIC DNA]</scope>
    <source>
        <strain evidence="7 8">RS-LYSO-3</strain>
    </source>
</reference>
<dbReference type="EMBL" id="JAXGFP010000006">
    <property type="protein sequence ID" value="MEG3184856.1"/>
    <property type="molecule type" value="Genomic_DNA"/>
</dbReference>